<keyword evidence="3 7" id="KW-0547">Nucleotide-binding</keyword>
<feature type="compositionally biased region" description="Polar residues" evidence="8">
    <location>
        <begin position="350"/>
        <end position="368"/>
    </location>
</feature>
<evidence type="ECO:0000313" key="11">
    <source>
        <dbReference type="Proteomes" id="UP000734854"/>
    </source>
</evidence>
<dbReference type="PANTHER" id="PTHR24068">
    <property type="entry name" value="UBIQUITIN-CONJUGATING ENZYME E2"/>
    <property type="match status" value="1"/>
</dbReference>
<keyword evidence="11" id="KW-1185">Reference proteome</keyword>
<dbReference type="CDD" id="cd23805">
    <property type="entry name" value="UBCc_UBE2T"/>
    <property type="match status" value="1"/>
</dbReference>
<evidence type="ECO:0000256" key="7">
    <source>
        <dbReference type="RuleBase" id="RU362109"/>
    </source>
</evidence>
<dbReference type="PROSITE" id="PS50127">
    <property type="entry name" value="UBC_2"/>
    <property type="match status" value="1"/>
</dbReference>
<gene>
    <name evidence="10" type="ORF">ZIOFF_030739</name>
</gene>
<evidence type="ECO:0000256" key="6">
    <source>
        <dbReference type="PROSITE-ProRule" id="PRU10133"/>
    </source>
</evidence>
<feature type="active site" description="Glycyl thioester intermediate" evidence="6">
    <location>
        <position position="97"/>
    </location>
</feature>
<sequence length="368" mass="41212">MAQAARLNLRLQKELKVLVTDPPPGVSFPSLSDNQNQSSLSLLSIESCIEGPEETVYSKGIFIVKIEIPERYPFQPPNVTFVTPIYHPNIDNGGRICLDILNLPPKVNDSVVDYLLKGAWQPSMNISTVLTSIRLLLSEPNPDDALMAEISREYKYDRHVFEQKARTWTERYTNPDFTGKIDNHAVSTSLNVVAPLEAHGALVPENPDQGSDRMRKKLRLSFTKPTTTPVMPSGMNNNAEKEVIVLTDEILDMPAKQSGSVRKLHLPCQNLSAKTLMQFATNNNVEKEKITLACKREKQMTSCSKLFQYSSADFDDASTVDPKKLEATPEFLDSIIVSDSEESDDDDNPPLQSRFSRLRNQASGDWKN</sequence>
<reference evidence="10 11" key="1">
    <citation type="submission" date="2020-08" db="EMBL/GenBank/DDBJ databases">
        <title>Plant Genome Project.</title>
        <authorList>
            <person name="Zhang R.-G."/>
        </authorList>
    </citation>
    <scope>NUCLEOTIDE SEQUENCE [LARGE SCALE GENOMIC DNA]</scope>
    <source>
        <tissue evidence="10">Rhizome</tissue>
    </source>
</reference>
<evidence type="ECO:0000256" key="3">
    <source>
        <dbReference type="ARBA" id="ARBA00022741"/>
    </source>
</evidence>
<dbReference type="Proteomes" id="UP000734854">
    <property type="component" value="Unassembled WGS sequence"/>
</dbReference>
<dbReference type="EC" id="2.3.2.23" evidence="1"/>
<dbReference type="SMART" id="SM00212">
    <property type="entry name" value="UBCc"/>
    <property type="match status" value="1"/>
</dbReference>
<dbReference type="AlphaFoldDB" id="A0A8J5H571"/>
<dbReference type="FunFam" id="3.10.110.10:FF:000041">
    <property type="entry name" value="Ubiquitin-conjugating enzyme E2 T"/>
    <property type="match status" value="1"/>
</dbReference>
<name>A0A8J5H571_ZINOF</name>
<evidence type="ECO:0000256" key="8">
    <source>
        <dbReference type="SAM" id="MobiDB-lite"/>
    </source>
</evidence>
<evidence type="ECO:0000256" key="2">
    <source>
        <dbReference type="ARBA" id="ARBA00022679"/>
    </source>
</evidence>
<evidence type="ECO:0000259" key="9">
    <source>
        <dbReference type="PROSITE" id="PS50127"/>
    </source>
</evidence>
<keyword evidence="2" id="KW-0808">Transferase</keyword>
<feature type="domain" description="UBC core" evidence="9">
    <location>
        <begin position="6"/>
        <end position="174"/>
    </location>
</feature>
<keyword evidence="4 7" id="KW-0833">Ubl conjugation pathway</keyword>
<dbReference type="EMBL" id="JACMSC010000008">
    <property type="protein sequence ID" value="KAG6512614.1"/>
    <property type="molecule type" value="Genomic_DNA"/>
</dbReference>
<organism evidence="10 11">
    <name type="scientific">Zingiber officinale</name>
    <name type="common">Ginger</name>
    <name type="synonym">Amomum zingiber</name>
    <dbReference type="NCBI Taxonomy" id="94328"/>
    <lineage>
        <taxon>Eukaryota</taxon>
        <taxon>Viridiplantae</taxon>
        <taxon>Streptophyta</taxon>
        <taxon>Embryophyta</taxon>
        <taxon>Tracheophyta</taxon>
        <taxon>Spermatophyta</taxon>
        <taxon>Magnoliopsida</taxon>
        <taxon>Liliopsida</taxon>
        <taxon>Zingiberales</taxon>
        <taxon>Zingiberaceae</taxon>
        <taxon>Zingiber</taxon>
    </lineage>
</organism>
<feature type="compositionally biased region" description="Acidic residues" evidence="8">
    <location>
        <begin position="339"/>
        <end position="348"/>
    </location>
</feature>
<keyword evidence="5 7" id="KW-0067">ATP-binding</keyword>
<protein>
    <recommendedName>
        <fullName evidence="1">E2 ubiquitin-conjugating enzyme</fullName>
        <ecNumber evidence="1">2.3.2.23</ecNumber>
    </recommendedName>
</protein>
<dbReference type="SUPFAM" id="SSF54495">
    <property type="entry name" value="UBC-like"/>
    <property type="match status" value="1"/>
</dbReference>
<dbReference type="InterPro" id="IPR000608">
    <property type="entry name" value="UBC"/>
</dbReference>
<dbReference type="GO" id="GO:0061631">
    <property type="term" value="F:ubiquitin conjugating enzyme activity"/>
    <property type="evidence" value="ECO:0007669"/>
    <property type="project" value="UniProtKB-EC"/>
</dbReference>
<dbReference type="PROSITE" id="PS00183">
    <property type="entry name" value="UBC_1"/>
    <property type="match status" value="1"/>
</dbReference>
<dbReference type="GO" id="GO:0005524">
    <property type="term" value="F:ATP binding"/>
    <property type="evidence" value="ECO:0007669"/>
    <property type="project" value="UniProtKB-UniRule"/>
</dbReference>
<evidence type="ECO:0000313" key="10">
    <source>
        <dbReference type="EMBL" id="KAG6512614.1"/>
    </source>
</evidence>
<dbReference type="InterPro" id="IPR016135">
    <property type="entry name" value="UBQ-conjugating_enzyme/RWD"/>
</dbReference>
<proteinExistence type="inferred from homology"/>
<comment type="caution">
    <text evidence="10">The sequence shown here is derived from an EMBL/GenBank/DDBJ whole genome shotgun (WGS) entry which is preliminary data.</text>
</comment>
<dbReference type="InterPro" id="IPR023313">
    <property type="entry name" value="UBQ-conjugating_AS"/>
</dbReference>
<evidence type="ECO:0000256" key="1">
    <source>
        <dbReference type="ARBA" id="ARBA00012486"/>
    </source>
</evidence>
<feature type="region of interest" description="Disordered" evidence="8">
    <location>
        <begin position="336"/>
        <end position="368"/>
    </location>
</feature>
<comment type="similarity">
    <text evidence="7">Belongs to the ubiquitin-conjugating enzyme family.</text>
</comment>
<dbReference type="Gene3D" id="3.10.110.10">
    <property type="entry name" value="Ubiquitin Conjugating Enzyme"/>
    <property type="match status" value="1"/>
</dbReference>
<evidence type="ECO:0000256" key="4">
    <source>
        <dbReference type="ARBA" id="ARBA00022786"/>
    </source>
</evidence>
<dbReference type="Pfam" id="PF00179">
    <property type="entry name" value="UQ_con"/>
    <property type="match status" value="1"/>
</dbReference>
<evidence type="ECO:0000256" key="5">
    <source>
        <dbReference type="ARBA" id="ARBA00022840"/>
    </source>
</evidence>
<accession>A0A8J5H571</accession>